<accession>A0A9P6DNJ4</accession>
<gene>
    <name evidence="2" type="ORF">BS47DRAFT_562118</name>
</gene>
<evidence type="ECO:0000313" key="3">
    <source>
        <dbReference type="Proteomes" id="UP000886523"/>
    </source>
</evidence>
<keyword evidence="3" id="KW-1185">Reference proteome</keyword>
<reference evidence="2" key="1">
    <citation type="journal article" date="2020" name="Nat. Commun.">
        <title>Large-scale genome sequencing of mycorrhizal fungi provides insights into the early evolution of symbiotic traits.</title>
        <authorList>
            <person name="Miyauchi S."/>
            <person name="Kiss E."/>
            <person name="Kuo A."/>
            <person name="Drula E."/>
            <person name="Kohler A."/>
            <person name="Sanchez-Garcia M."/>
            <person name="Morin E."/>
            <person name="Andreopoulos B."/>
            <person name="Barry K.W."/>
            <person name="Bonito G."/>
            <person name="Buee M."/>
            <person name="Carver A."/>
            <person name="Chen C."/>
            <person name="Cichocki N."/>
            <person name="Clum A."/>
            <person name="Culley D."/>
            <person name="Crous P.W."/>
            <person name="Fauchery L."/>
            <person name="Girlanda M."/>
            <person name="Hayes R.D."/>
            <person name="Keri Z."/>
            <person name="LaButti K."/>
            <person name="Lipzen A."/>
            <person name="Lombard V."/>
            <person name="Magnuson J."/>
            <person name="Maillard F."/>
            <person name="Murat C."/>
            <person name="Nolan M."/>
            <person name="Ohm R.A."/>
            <person name="Pangilinan J."/>
            <person name="Pereira M.F."/>
            <person name="Perotto S."/>
            <person name="Peter M."/>
            <person name="Pfister S."/>
            <person name="Riley R."/>
            <person name="Sitrit Y."/>
            <person name="Stielow J.B."/>
            <person name="Szollosi G."/>
            <person name="Zifcakova L."/>
            <person name="Stursova M."/>
            <person name="Spatafora J.W."/>
            <person name="Tedersoo L."/>
            <person name="Vaario L.M."/>
            <person name="Yamada A."/>
            <person name="Yan M."/>
            <person name="Wang P."/>
            <person name="Xu J."/>
            <person name="Bruns T."/>
            <person name="Baldrian P."/>
            <person name="Vilgalys R."/>
            <person name="Dunand C."/>
            <person name="Henrissat B."/>
            <person name="Grigoriev I.V."/>
            <person name="Hibbett D."/>
            <person name="Nagy L.G."/>
            <person name="Martin F.M."/>
        </authorList>
    </citation>
    <scope>NUCLEOTIDE SEQUENCE</scope>
    <source>
        <strain evidence="2">UP504</strain>
    </source>
</reference>
<sequence length="99" mass="10681">MEGTHHGLHIHTGNGGNGEGPAGSANGGRAGDVHLPYSHPTTTNVLNVWHVYTQNVATPVGEGPPPTGIYICYHFGGLELRIEFVPRIIPFIIKIRRHV</sequence>
<comment type="caution">
    <text evidence="2">The sequence shown here is derived from an EMBL/GenBank/DDBJ whole genome shotgun (WGS) entry which is preliminary data.</text>
</comment>
<name>A0A9P6DNJ4_9AGAM</name>
<organism evidence="2 3">
    <name type="scientific">Hydnum rufescens UP504</name>
    <dbReference type="NCBI Taxonomy" id="1448309"/>
    <lineage>
        <taxon>Eukaryota</taxon>
        <taxon>Fungi</taxon>
        <taxon>Dikarya</taxon>
        <taxon>Basidiomycota</taxon>
        <taxon>Agaricomycotina</taxon>
        <taxon>Agaricomycetes</taxon>
        <taxon>Cantharellales</taxon>
        <taxon>Hydnaceae</taxon>
        <taxon>Hydnum</taxon>
    </lineage>
</organism>
<proteinExistence type="predicted"/>
<dbReference type="EMBL" id="MU129164">
    <property type="protein sequence ID" value="KAF9505253.1"/>
    <property type="molecule type" value="Genomic_DNA"/>
</dbReference>
<dbReference type="AlphaFoldDB" id="A0A9P6DNJ4"/>
<evidence type="ECO:0000256" key="1">
    <source>
        <dbReference type="SAM" id="MobiDB-lite"/>
    </source>
</evidence>
<feature type="compositionally biased region" description="Gly residues" evidence="1">
    <location>
        <begin position="13"/>
        <end position="30"/>
    </location>
</feature>
<feature type="region of interest" description="Disordered" evidence="1">
    <location>
        <begin position="1"/>
        <end position="36"/>
    </location>
</feature>
<protein>
    <submittedName>
        <fullName evidence="2">Uncharacterized protein</fullName>
    </submittedName>
</protein>
<dbReference type="Proteomes" id="UP000886523">
    <property type="component" value="Unassembled WGS sequence"/>
</dbReference>
<evidence type="ECO:0000313" key="2">
    <source>
        <dbReference type="EMBL" id="KAF9505253.1"/>
    </source>
</evidence>